<name>A0A4Y6ULI2_9PROT</name>
<dbReference type="GO" id="GO:0046872">
    <property type="term" value="F:metal ion binding"/>
    <property type="evidence" value="ECO:0007669"/>
    <property type="project" value="UniProtKB-KW"/>
</dbReference>
<dbReference type="Pfam" id="PF13302">
    <property type="entry name" value="Acetyltransf_3"/>
    <property type="match status" value="1"/>
</dbReference>
<evidence type="ECO:0000256" key="14">
    <source>
        <dbReference type="ARBA" id="ARBA00041592"/>
    </source>
</evidence>
<keyword evidence="21" id="KW-0808">Transferase</keyword>
<dbReference type="GO" id="GO:0035539">
    <property type="term" value="F:8-oxo-7,8-dihydrodeoxyguanosine triphosphate pyrophosphatase activity"/>
    <property type="evidence" value="ECO:0007669"/>
    <property type="project" value="UniProtKB-EC"/>
</dbReference>
<dbReference type="AlphaFoldDB" id="A0A4Y6ULI2"/>
<evidence type="ECO:0000256" key="1">
    <source>
        <dbReference type="ARBA" id="ARBA00001946"/>
    </source>
</evidence>
<dbReference type="SUPFAM" id="SSF55811">
    <property type="entry name" value="Nudix"/>
    <property type="match status" value="1"/>
</dbReference>
<feature type="domain" description="Nudix hydrolase" evidence="20">
    <location>
        <begin position="210"/>
        <end position="338"/>
    </location>
</feature>
<dbReference type="SUPFAM" id="SSF55729">
    <property type="entry name" value="Acyl-CoA N-acyltransferases (Nat)"/>
    <property type="match status" value="1"/>
</dbReference>
<evidence type="ECO:0000313" key="21">
    <source>
        <dbReference type="EMBL" id="QDH17508.1"/>
    </source>
</evidence>
<evidence type="ECO:0000256" key="15">
    <source>
        <dbReference type="ARBA" id="ARBA00041979"/>
    </source>
</evidence>
<dbReference type="PRINTS" id="PR00502">
    <property type="entry name" value="NUDIXFAMILY"/>
</dbReference>
<evidence type="ECO:0000259" key="20">
    <source>
        <dbReference type="PROSITE" id="PS51462"/>
    </source>
</evidence>
<keyword evidence="9" id="KW-0234">DNA repair</keyword>
<dbReference type="GO" id="GO:0044715">
    <property type="term" value="F:8-oxo-dGDP phosphatase activity"/>
    <property type="evidence" value="ECO:0007669"/>
    <property type="project" value="TreeGrafter"/>
</dbReference>
<dbReference type="Gene3D" id="3.40.630.30">
    <property type="match status" value="1"/>
</dbReference>
<dbReference type="GO" id="GO:0008413">
    <property type="term" value="F:8-oxo-7,8-dihydroguanosine triphosphate pyrophosphatase activity"/>
    <property type="evidence" value="ECO:0007669"/>
    <property type="project" value="TreeGrafter"/>
</dbReference>
<keyword evidence="5" id="KW-0479">Metal-binding</keyword>
<dbReference type="Proteomes" id="UP000316313">
    <property type="component" value="Chromosome"/>
</dbReference>
<dbReference type="PANTHER" id="PTHR47707">
    <property type="entry name" value="8-OXO-DGTP DIPHOSPHATASE"/>
    <property type="match status" value="1"/>
</dbReference>
<dbReference type="GO" id="GO:0006281">
    <property type="term" value="P:DNA repair"/>
    <property type="evidence" value="ECO:0007669"/>
    <property type="project" value="UniProtKB-KW"/>
</dbReference>
<dbReference type="InterPro" id="IPR000182">
    <property type="entry name" value="GNAT_dom"/>
</dbReference>
<evidence type="ECO:0000259" key="19">
    <source>
        <dbReference type="PROSITE" id="PS51186"/>
    </source>
</evidence>
<feature type="domain" description="N-acetyltransferase" evidence="19">
    <location>
        <begin position="10"/>
        <end position="177"/>
    </location>
</feature>
<sequence length="341" mass="38277">MTPELKAANLVLRPLTHEDTPHVHRLVNDWKVVRTLSSLPFPYPRDLAEKWIRSTQEDSQAGHAYHFAITRENILIGAIGLVLSEDKKTASLGYWISPALWGQGLTTVAAQRIIEWGFRFLKLEKITADAAIDNPASCAVLKKLDFQEVGKSTRRFLSRGQNCEVTLFELNRARFLELNPTPPLPIPEEKPKPVSTSPEVTTTHSLRKPKTLLVVAAALLNLENKILLAQRPEGKPLAGLWEFPGGKVEIHETPEQALIREMQEELNIDLTASCLAPFTFISENVGEFHLLMPLFVVRRWQGTPFPKEGQNLAWVNAADLAKYPMPDPDLPLIPLFQELLG</sequence>
<evidence type="ECO:0000256" key="9">
    <source>
        <dbReference type="ARBA" id="ARBA00023204"/>
    </source>
</evidence>
<dbReference type="EC" id="3.6.1.55" evidence="12"/>
<dbReference type="EMBL" id="CP038141">
    <property type="protein sequence ID" value="QDH17508.1"/>
    <property type="molecule type" value="Genomic_DNA"/>
</dbReference>
<dbReference type="Gene3D" id="3.90.79.10">
    <property type="entry name" value="Nucleoside Triphosphate Pyrophosphohydrolase"/>
    <property type="match status" value="1"/>
</dbReference>
<keyword evidence="3" id="KW-0515">Mutator protein</keyword>
<dbReference type="InterPro" id="IPR020476">
    <property type="entry name" value="Nudix_hydrolase"/>
</dbReference>
<comment type="catalytic activity">
    <reaction evidence="10">
        <text>8-oxo-dGTP + H2O = 8-oxo-dGMP + diphosphate + H(+)</text>
        <dbReference type="Rhea" id="RHEA:31575"/>
        <dbReference type="ChEBI" id="CHEBI:15377"/>
        <dbReference type="ChEBI" id="CHEBI:15378"/>
        <dbReference type="ChEBI" id="CHEBI:33019"/>
        <dbReference type="ChEBI" id="CHEBI:63224"/>
        <dbReference type="ChEBI" id="CHEBI:77896"/>
        <dbReference type="EC" id="3.6.1.55"/>
    </reaction>
</comment>
<dbReference type="OrthoDB" id="9810648at2"/>
<dbReference type="InterPro" id="IPR020084">
    <property type="entry name" value="NUDIX_hydrolase_CS"/>
</dbReference>
<dbReference type="RefSeq" id="WP_141461522.1">
    <property type="nucleotide sequence ID" value="NZ_CP038141.1"/>
</dbReference>
<evidence type="ECO:0000256" key="16">
    <source>
        <dbReference type="ARBA" id="ARBA00042798"/>
    </source>
</evidence>
<evidence type="ECO:0000256" key="5">
    <source>
        <dbReference type="ARBA" id="ARBA00022723"/>
    </source>
</evidence>
<evidence type="ECO:0000256" key="6">
    <source>
        <dbReference type="ARBA" id="ARBA00022763"/>
    </source>
</evidence>
<dbReference type="GO" id="GO:0016747">
    <property type="term" value="F:acyltransferase activity, transferring groups other than amino-acyl groups"/>
    <property type="evidence" value="ECO:0007669"/>
    <property type="project" value="InterPro"/>
</dbReference>
<evidence type="ECO:0000256" key="2">
    <source>
        <dbReference type="ARBA" id="ARBA00005582"/>
    </source>
</evidence>
<dbReference type="FunFam" id="3.90.79.10:FF:000014">
    <property type="entry name" value="8-oxo-dGTP diphosphatase MutT"/>
    <property type="match status" value="1"/>
</dbReference>
<dbReference type="Pfam" id="PF00293">
    <property type="entry name" value="NUDIX"/>
    <property type="match status" value="1"/>
</dbReference>
<dbReference type="InterPro" id="IPR015797">
    <property type="entry name" value="NUDIX_hydrolase-like_dom_sf"/>
</dbReference>
<protein>
    <recommendedName>
        <fullName evidence="13">8-oxo-dGTP diphosphatase</fullName>
        <ecNumber evidence="12">3.6.1.55</ecNumber>
    </recommendedName>
    <alternativeName>
        <fullName evidence="16">7,8-dihydro-8-oxoguanine-triphosphatase</fullName>
    </alternativeName>
    <alternativeName>
        <fullName evidence="15">Mutator protein MutT</fullName>
    </alternativeName>
    <alternativeName>
        <fullName evidence="14">dGTP pyrophosphohydrolase</fullName>
    </alternativeName>
</protein>
<comment type="cofactor">
    <cofactor evidence="1">
        <name>Mg(2+)</name>
        <dbReference type="ChEBI" id="CHEBI:18420"/>
    </cofactor>
</comment>
<evidence type="ECO:0000256" key="12">
    <source>
        <dbReference type="ARBA" id="ARBA00038905"/>
    </source>
</evidence>
<comment type="catalytic activity">
    <reaction evidence="11">
        <text>8-oxo-GTP + H2O = 8-oxo-GMP + diphosphate + H(+)</text>
        <dbReference type="Rhea" id="RHEA:67616"/>
        <dbReference type="ChEBI" id="CHEBI:15377"/>
        <dbReference type="ChEBI" id="CHEBI:15378"/>
        <dbReference type="ChEBI" id="CHEBI:33019"/>
        <dbReference type="ChEBI" id="CHEBI:143553"/>
        <dbReference type="ChEBI" id="CHEBI:145694"/>
    </reaction>
</comment>
<comment type="similarity">
    <text evidence="2 17">Belongs to the Nudix hydrolase family.</text>
</comment>
<feature type="region of interest" description="Disordered" evidence="18">
    <location>
        <begin position="181"/>
        <end position="202"/>
    </location>
</feature>
<keyword evidence="22" id="KW-1185">Reference proteome</keyword>
<dbReference type="PROSITE" id="PS51186">
    <property type="entry name" value="GNAT"/>
    <property type="match status" value="1"/>
</dbReference>
<dbReference type="InterPro" id="IPR047127">
    <property type="entry name" value="MutT-like"/>
</dbReference>
<evidence type="ECO:0000256" key="13">
    <source>
        <dbReference type="ARBA" id="ARBA00040794"/>
    </source>
</evidence>
<reference evidence="21 22" key="1">
    <citation type="submission" date="2019-03" db="EMBL/GenBank/DDBJ databases">
        <title>The complete genome sequence of Swingsia samuiensis NBRC107927(T).</title>
        <authorList>
            <person name="Chua K.-O."/>
            <person name="Chan K.-G."/>
            <person name="See-Too W.-S."/>
        </authorList>
    </citation>
    <scope>NUCLEOTIDE SEQUENCE [LARGE SCALE GENOMIC DNA]</scope>
    <source>
        <strain evidence="21 22">AH83</strain>
    </source>
</reference>
<evidence type="ECO:0000256" key="10">
    <source>
        <dbReference type="ARBA" id="ARBA00035861"/>
    </source>
</evidence>
<evidence type="ECO:0000256" key="8">
    <source>
        <dbReference type="ARBA" id="ARBA00022842"/>
    </source>
</evidence>
<dbReference type="CDD" id="cd03425">
    <property type="entry name" value="NUDIX_MutT_NudA_like"/>
    <property type="match status" value="1"/>
</dbReference>
<keyword evidence="7 17" id="KW-0378">Hydrolase</keyword>
<gene>
    <name evidence="21" type="ORF">E3D00_07985</name>
</gene>
<dbReference type="GO" id="GO:0044716">
    <property type="term" value="F:8-oxo-GDP phosphatase activity"/>
    <property type="evidence" value="ECO:0007669"/>
    <property type="project" value="TreeGrafter"/>
</dbReference>
<dbReference type="InterPro" id="IPR000086">
    <property type="entry name" value="NUDIX_hydrolase_dom"/>
</dbReference>
<evidence type="ECO:0000256" key="18">
    <source>
        <dbReference type="SAM" id="MobiDB-lite"/>
    </source>
</evidence>
<evidence type="ECO:0000256" key="17">
    <source>
        <dbReference type="RuleBase" id="RU003476"/>
    </source>
</evidence>
<keyword evidence="8" id="KW-0460">Magnesium</keyword>
<dbReference type="GO" id="GO:0006260">
    <property type="term" value="P:DNA replication"/>
    <property type="evidence" value="ECO:0007669"/>
    <property type="project" value="UniProtKB-KW"/>
</dbReference>
<accession>A0A4Y6ULI2</accession>
<dbReference type="KEGG" id="ssam:E3D00_07985"/>
<dbReference type="PROSITE" id="PS00893">
    <property type="entry name" value="NUDIX_BOX"/>
    <property type="match status" value="1"/>
</dbReference>
<keyword evidence="4" id="KW-0235">DNA replication</keyword>
<organism evidence="21 22">
    <name type="scientific">Swingsia samuiensis</name>
    <dbReference type="NCBI Taxonomy" id="1293412"/>
    <lineage>
        <taxon>Bacteria</taxon>
        <taxon>Pseudomonadati</taxon>
        <taxon>Pseudomonadota</taxon>
        <taxon>Alphaproteobacteria</taxon>
        <taxon>Acetobacterales</taxon>
        <taxon>Acetobacteraceae</taxon>
        <taxon>Swingsia</taxon>
    </lineage>
</organism>
<dbReference type="PROSITE" id="PS51462">
    <property type="entry name" value="NUDIX"/>
    <property type="match status" value="1"/>
</dbReference>
<keyword evidence="6" id="KW-0227">DNA damage</keyword>
<evidence type="ECO:0000256" key="11">
    <source>
        <dbReference type="ARBA" id="ARBA00036904"/>
    </source>
</evidence>
<evidence type="ECO:0000256" key="3">
    <source>
        <dbReference type="ARBA" id="ARBA00022457"/>
    </source>
</evidence>
<evidence type="ECO:0000313" key="22">
    <source>
        <dbReference type="Proteomes" id="UP000316313"/>
    </source>
</evidence>
<dbReference type="PANTHER" id="PTHR47707:SF1">
    <property type="entry name" value="NUDIX HYDROLASE FAMILY PROTEIN"/>
    <property type="match status" value="1"/>
</dbReference>
<evidence type="ECO:0000256" key="7">
    <source>
        <dbReference type="ARBA" id="ARBA00022801"/>
    </source>
</evidence>
<evidence type="ECO:0000256" key="4">
    <source>
        <dbReference type="ARBA" id="ARBA00022705"/>
    </source>
</evidence>
<proteinExistence type="inferred from homology"/>
<dbReference type="InterPro" id="IPR016181">
    <property type="entry name" value="Acyl_CoA_acyltransferase"/>
</dbReference>